<gene>
    <name evidence="4" type="ORF">BLNAU_17951</name>
</gene>
<dbReference type="InterPro" id="IPR001245">
    <property type="entry name" value="Ser-Thr/Tyr_kinase_cat_dom"/>
</dbReference>
<dbReference type="Pfam" id="PF07714">
    <property type="entry name" value="PK_Tyr_Ser-Thr"/>
    <property type="match status" value="1"/>
</dbReference>
<protein>
    <recommendedName>
        <fullName evidence="3">Serine-threonine/tyrosine-protein kinase catalytic domain-containing protein</fullName>
    </recommendedName>
</protein>
<keyword evidence="2" id="KW-1133">Transmembrane helix</keyword>
<accession>A0ABQ9X5P6</accession>
<evidence type="ECO:0000313" key="4">
    <source>
        <dbReference type="EMBL" id="KAK2947099.1"/>
    </source>
</evidence>
<dbReference type="EMBL" id="JARBJD010000210">
    <property type="protein sequence ID" value="KAK2947099.1"/>
    <property type="molecule type" value="Genomic_DNA"/>
</dbReference>
<feature type="region of interest" description="Disordered" evidence="1">
    <location>
        <begin position="718"/>
        <end position="738"/>
    </location>
</feature>
<feature type="compositionally biased region" description="Basic and acidic residues" evidence="1">
    <location>
        <begin position="718"/>
        <end position="729"/>
    </location>
</feature>
<dbReference type="InterPro" id="IPR011009">
    <property type="entry name" value="Kinase-like_dom_sf"/>
</dbReference>
<dbReference type="Gene3D" id="1.10.510.10">
    <property type="entry name" value="Transferase(Phosphotransferase) domain 1"/>
    <property type="match status" value="1"/>
</dbReference>
<feature type="transmembrane region" description="Helical" evidence="2">
    <location>
        <begin position="401"/>
        <end position="426"/>
    </location>
</feature>
<organism evidence="4 5">
    <name type="scientific">Blattamonas nauphoetae</name>
    <dbReference type="NCBI Taxonomy" id="2049346"/>
    <lineage>
        <taxon>Eukaryota</taxon>
        <taxon>Metamonada</taxon>
        <taxon>Preaxostyla</taxon>
        <taxon>Oxymonadida</taxon>
        <taxon>Blattamonas</taxon>
    </lineage>
</organism>
<evidence type="ECO:0000259" key="3">
    <source>
        <dbReference type="Pfam" id="PF07714"/>
    </source>
</evidence>
<feature type="compositionally biased region" description="Polar residues" evidence="1">
    <location>
        <begin position="599"/>
        <end position="614"/>
    </location>
</feature>
<feature type="region of interest" description="Disordered" evidence="1">
    <location>
        <begin position="591"/>
        <end position="635"/>
    </location>
</feature>
<reference evidence="4 5" key="1">
    <citation type="journal article" date="2022" name="bioRxiv">
        <title>Genomics of Preaxostyla Flagellates Illuminates Evolutionary Transitions and the Path Towards Mitochondrial Loss.</title>
        <authorList>
            <person name="Novak L.V.F."/>
            <person name="Treitli S.C."/>
            <person name="Pyrih J."/>
            <person name="Halakuc P."/>
            <person name="Pipaliya S.V."/>
            <person name="Vacek V."/>
            <person name="Brzon O."/>
            <person name="Soukal P."/>
            <person name="Eme L."/>
            <person name="Dacks J.B."/>
            <person name="Karnkowska A."/>
            <person name="Elias M."/>
            <person name="Hampl V."/>
        </authorList>
    </citation>
    <scope>NUCLEOTIDE SEQUENCE [LARGE SCALE GENOMIC DNA]</scope>
    <source>
        <strain evidence="4">NAU3</strain>
        <tissue evidence="4">Gut</tissue>
    </source>
</reference>
<keyword evidence="2" id="KW-0472">Membrane</keyword>
<keyword evidence="2" id="KW-0812">Transmembrane</keyword>
<dbReference type="Proteomes" id="UP001281761">
    <property type="component" value="Unassembled WGS sequence"/>
</dbReference>
<keyword evidence="5" id="KW-1185">Reference proteome</keyword>
<feature type="domain" description="Serine-threonine/tyrosine-protein kinase catalytic" evidence="3">
    <location>
        <begin position="609"/>
        <end position="715"/>
    </location>
</feature>
<comment type="caution">
    <text evidence="4">The sequence shown here is derived from an EMBL/GenBank/DDBJ whole genome shotgun (WGS) entry which is preliminary data.</text>
</comment>
<sequence length="738" mass="81069">MVKKGTTISLPCDHLTLVTGARPDPLILFANDSANSDPKLCGALERPCSCVDVAWMIVEAFSAQTVSLVLIKKASLSSPISIREGQDVIVEKHLMTQTLVIPSTASLKHSTGLVSVEGSLEVNNMNIDVQVDALSFVLFDVTGGILMMNFVHISGVSFSSDLVDGIEGLCAWETGQIKLHNAEMETHTCEFSAIGMGEIWMESSNLTLTSTQILSNGAQFSSFPSAQQDVMCKSGTISIVPSSSDTSIDHWISSTSECSVVLNGSELKSPYFVPTLDSGKSKSTQSKKKDPFSVLIIGTKLIPCDLKLEVSESSSSTSSSSQSSKWNKEPVLIPLSFSSVESWNETQITLSIASSSLSSLSLEEKWSACIVFGNAQHTDSFVFLQTLKERQAQALRESLRWLIPVIVASVVLLVTVIFIVIVIVVCRRRKATKSDSEKLLGKHELNEIDEDVMKVENEFVPSETGTDMLGLKSHFGCSENLFNPTMEGTRGDEQMETAKKLFDPVHAMQCEGEFPIVVADAQDSLYNRLHKGDGIADGKRREIERKIVVGMMKMVEEKKHVSSGTRLSPHWILLNQSDAVFFRLQSELDKKQDEKSTSQDKQQQHQSLSNTTAKSGVEEIRWRAPEQGEKEGEMNGNVNESMVMVFRLGLILWEIETGFVPFGEIDAVSAHRNLAAGMPLPLQRVADASTRELIEGCLLIEPDQRPSLQQILSKLDEPEIGTEKPEMKDPFAAISHHQ</sequence>
<proteinExistence type="predicted"/>
<feature type="compositionally biased region" description="Basic and acidic residues" evidence="1">
    <location>
        <begin position="616"/>
        <end position="633"/>
    </location>
</feature>
<evidence type="ECO:0000256" key="1">
    <source>
        <dbReference type="SAM" id="MobiDB-lite"/>
    </source>
</evidence>
<evidence type="ECO:0000256" key="2">
    <source>
        <dbReference type="SAM" id="Phobius"/>
    </source>
</evidence>
<name>A0ABQ9X5P6_9EUKA</name>
<evidence type="ECO:0000313" key="5">
    <source>
        <dbReference type="Proteomes" id="UP001281761"/>
    </source>
</evidence>
<dbReference type="SUPFAM" id="SSF56112">
    <property type="entry name" value="Protein kinase-like (PK-like)"/>
    <property type="match status" value="1"/>
</dbReference>